<evidence type="ECO:0000259" key="2">
    <source>
        <dbReference type="Pfam" id="PF00487"/>
    </source>
</evidence>
<accession>A0A6B2L6G3</accession>
<dbReference type="AlphaFoldDB" id="A0A6B2L6G3"/>
<dbReference type="InterPro" id="IPR053100">
    <property type="entry name" value="Cytochrome_b5-related"/>
</dbReference>
<proteinExistence type="predicted"/>
<evidence type="ECO:0000313" key="3">
    <source>
        <dbReference type="EMBL" id="NDV32467.1"/>
    </source>
</evidence>
<dbReference type="PANTHER" id="PTHR16740:SF1">
    <property type="entry name" value="CYTOCHROME B5-RELATED PROTEIN-RELATED"/>
    <property type="match status" value="1"/>
</dbReference>
<sequence length="293" mass="34867">MLNYTALFTILWTLSFLLMCYSKSLWSAMLSGWLLVPIWGIGHNFFHQKDSPLRFIFNLTLTASYEWRQSHSISHHHYANSKLDIEVLGPETLFIYFNTSHSRSVLYKSLILLFYFPICSILLPAFFMKNMIFLLLKKQKFRWEYYIPLLELLFLFFTSGSLLISLYLFFAMHCTFSLVFLLVAWTVHHDQYQWHDGEPLSDADRDFGRFIYQTTSDHSIELNLFLSLLFFAGLNDHILHHLFPTIDRSRFDEIRTIFQNTCLEFGMELVDKPFYELLVGCMRRLILHTKENK</sequence>
<keyword evidence="1" id="KW-0812">Transmembrane</keyword>
<organism evidence="3">
    <name type="scientific">Arcella intermedia</name>
    <dbReference type="NCBI Taxonomy" id="1963864"/>
    <lineage>
        <taxon>Eukaryota</taxon>
        <taxon>Amoebozoa</taxon>
        <taxon>Tubulinea</taxon>
        <taxon>Elardia</taxon>
        <taxon>Arcellinida</taxon>
        <taxon>Sphaerothecina</taxon>
        <taxon>Arcellidae</taxon>
        <taxon>Arcella</taxon>
    </lineage>
</organism>
<keyword evidence="1" id="KW-1133">Transmembrane helix</keyword>
<keyword evidence="1" id="KW-0472">Membrane</keyword>
<dbReference type="PANTHER" id="PTHR16740">
    <property type="entry name" value="CYTOCHROME B5-RELATED PROTEIN-RELATED"/>
    <property type="match status" value="1"/>
</dbReference>
<feature type="transmembrane region" description="Helical" evidence="1">
    <location>
        <begin position="105"/>
        <end position="128"/>
    </location>
</feature>
<reference evidence="3" key="1">
    <citation type="journal article" date="2020" name="J. Eukaryot. Microbiol.">
        <title>De novo Sequencing, Assembly and Annotation of the Transcriptome for the Free-Living Testate Amoeba Arcella intermedia.</title>
        <authorList>
            <person name="Ribeiro G.M."/>
            <person name="Porfirio-Sousa A.L."/>
            <person name="Maurer-Alcala X.X."/>
            <person name="Katz L.A."/>
            <person name="Lahr D.J.G."/>
        </authorList>
    </citation>
    <scope>NUCLEOTIDE SEQUENCE</scope>
</reference>
<feature type="domain" description="Fatty acid desaturase" evidence="2">
    <location>
        <begin position="26"/>
        <end position="268"/>
    </location>
</feature>
<feature type="transmembrane region" description="Helical" evidence="1">
    <location>
        <begin position="149"/>
        <end position="170"/>
    </location>
</feature>
<dbReference type="GO" id="GO:0006629">
    <property type="term" value="P:lipid metabolic process"/>
    <property type="evidence" value="ECO:0007669"/>
    <property type="project" value="InterPro"/>
</dbReference>
<dbReference type="InterPro" id="IPR005804">
    <property type="entry name" value="FA_desaturase_dom"/>
</dbReference>
<dbReference type="EMBL" id="GIBP01003498">
    <property type="protein sequence ID" value="NDV32467.1"/>
    <property type="molecule type" value="Transcribed_RNA"/>
</dbReference>
<name>A0A6B2L6G3_9EUKA</name>
<evidence type="ECO:0000256" key="1">
    <source>
        <dbReference type="SAM" id="Phobius"/>
    </source>
</evidence>
<protein>
    <recommendedName>
        <fullName evidence="2">Fatty acid desaturase domain-containing protein</fullName>
    </recommendedName>
</protein>
<dbReference type="Pfam" id="PF00487">
    <property type="entry name" value="FA_desaturase"/>
    <property type="match status" value="1"/>
</dbReference>